<keyword evidence="2" id="KW-0004">4Fe-4S</keyword>
<dbReference type="PANTHER" id="PTHR10949">
    <property type="entry name" value="LIPOYL SYNTHASE"/>
    <property type="match status" value="1"/>
</dbReference>
<evidence type="ECO:0000313" key="4">
    <source>
        <dbReference type="EMBL" id="KAK6918082.1"/>
    </source>
</evidence>
<keyword evidence="2" id="KW-0479">Metal-binding</keyword>
<dbReference type="EMBL" id="JBAMMX010000022">
    <property type="protein sequence ID" value="KAK6918082.1"/>
    <property type="molecule type" value="Genomic_DNA"/>
</dbReference>
<evidence type="ECO:0000256" key="2">
    <source>
        <dbReference type="ARBA" id="ARBA00022485"/>
    </source>
</evidence>
<dbReference type="InterPro" id="IPR058240">
    <property type="entry name" value="rSAM_sf"/>
</dbReference>
<dbReference type="InterPro" id="IPR025521">
    <property type="entry name" value="Neprosin_propep"/>
</dbReference>
<dbReference type="Proteomes" id="UP001370490">
    <property type="component" value="Unassembled WGS sequence"/>
</dbReference>
<name>A0AAN8UWH1_9MAGN</name>
<reference evidence="4 5" key="1">
    <citation type="submission" date="2023-12" db="EMBL/GenBank/DDBJ databases">
        <title>A high-quality genome assembly for Dillenia turbinata (Dilleniales).</title>
        <authorList>
            <person name="Chanderbali A."/>
        </authorList>
    </citation>
    <scope>NUCLEOTIDE SEQUENCE [LARGE SCALE GENOMIC DNA]</scope>
    <source>
        <strain evidence="4">LSX21</strain>
        <tissue evidence="4">Leaf</tissue>
    </source>
</reference>
<comment type="caution">
    <text evidence="4">The sequence shown here is derived from an EMBL/GenBank/DDBJ whole genome shotgun (WGS) entry which is preliminary data.</text>
</comment>
<keyword evidence="2" id="KW-0408">Iron</keyword>
<feature type="domain" description="Neprosin activation peptide" evidence="3">
    <location>
        <begin position="186"/>
        <end position="319"/>
    </location>
</feature>
<dbReference type="PANTHER" id="PTHR10949:SF0">
    <property type="entry name" value="LIPOYL SYNTHASE, MITOCHONDRIAL"/>
    <property type="match status" value="1"/>
</dbReference>
<dbReference type="InterPro" id="IPR003698">
    <property type="entry name" value="Lipoyl_synth"/>
</dbReference>
<dbReference type="GO" id="GO:0016992">
    <property type="term" value="F:lipoate synthase activity"/>
    <property type="evidence" value="ECO:0007669"/>
    <property type="project" value="InterPro"/>
</dbReference>
<evidence type="ECO:0000313" key="5">
    <source>
        <dbReference type="Proteomes" id="UP001370490"/>
    </source>
</evidence>
<keyword evidence="5" id="KW-1185">Reference proteome</keyword>
<dbReference type="AlphaFoldDB" id="A0AAN8UWH1"/>
<evidence type="ECO:0000259" key="3">
    <source>
        <dbReference type="Pfam" id="PF14365"/>
    </source>
</evidence>
<dbReference type="Pfam" id="PF14365">
    <property type="entry name" value="Neprosin_AP"/>
    <property type="match status" value="1"/>
</dbReference>
<organism evidence="4 5">
    <name type="scientific">Dillenia turbinata</name>
    <dbReference type="NCBI Taxonomy" id="194707"/>
    <lineage>
        <taxon>Eukaryota</taxon>
        <taxon>Viridiplantae</taxon>
        <taxon>Streptophyta</taxon>
        <taxon>Embryophyta</taxon>
        <taxon>Tracheophyta</taxon>
        <taxon>Spermatophyta</taxon>
        <taxon>Magnoliopsida</taxon>
        <taxon>eudicotyledons</taxon>
        <taxon>Gunneridae</taxon>
        <taxon>Pentapetalae</taxon>
        <taxon>Dilleniales</taxon>
        <taxon>Dilleniaceae</taxon>
        <taxon>Dillenia</taxon>
    </lineage>
</organism>
<accession>A0AAN8UWH1</accession>
<dbReference type="GO" id="GO:0005739">
    <property type="term" value="C:mitochondrion"/>
    <property type="evidence" value="ECO:0007669"/>
    <property type="project" value="TreeGrafter"/>
</dbReference>
<evidence type="ECO:0000256" key="1">
    <source>
        <dbReference type="ARBA" id="ARBA00001966"/>
    </source>
</evidence>
<dbReference type="GO" id="GO:0051539">
    <property type="term" value="F:4 iron, 4 sulfur cluster binding"/>
    <property type="evidence" value="ECO:0007669"/>
    <property type="project" value="UniProtKB-KW"/>
</dbReference>
<sequence length="339" mass="38047">MKETIRGSGGSKYAKIKSKLGELKLHTVCKQANCPNLGECWSGGETGTATATIMMLDDNCTRGYRFCNVKTSRTPPPDPTEPSNVAQAIASWGLDYVVITGVDQDYLPDQESNHFAETVQKLKPEMLIEALVLKIVVSHTIVIRKQLAMAAHLEDLEYRDQNLLLREEDVEMEKQLRQLNKPPVMTLKTQYGETIDCIDINKQPAFDHPLLKDHKIQVSLLLYMGSSSSSFSASLRLQHITKDQEPIDNYSSSKLVVLFHFTYRKPNLPSDFRMEEASTREARTHVNITRIRCPPGTVPIVRATKASLARAKDYGQFHPTSQDSPGLHVSHSFPNLRIA</sequence>
<proteinExistence type="predicted"/>
<comment type="cofactor">
    <cofactor evidence="1">
        <name>[4Fe-4S] cluster</name>
        <dbReference type="ChEBI" id="CHEBI:49883"/>
    </cofactor>
</comment>
<protein>
    <submittedName>
        <fullName evidence="4">Neprosin activation peptide</fullName>
    </submittedName>
</protein>
<gene>
    <name evidence="4" type="ORF">RJ641_016504</name>
</gene>
<dbReference type="SUPFAM" id="SSF102114">
    <property type="entry name" value="Radical SAM enzymes"/>
    <property type="match status" value="1"/>
</dbReference>
<keyword evidence="2" id="KW-0411">Iron-sulfur</keyword>